<accession>A0A3B0YG24</accession>
<evidence type="ECO:0000256" key="5">
    <source>
        <dbReference type="ARBA" id="ARBA00022917"/>
    </source>
</evidence>
<keyword evidence="6" id="KW-0408">Iron</keyword>
<dbReference type="FunFam" id="3.90.45.10:FF:000001">
    <property type="entry name" value="Peptide deformylase"/>
    <property type="match status" value="1"/>
</dbReference>
<dbReference type="GO" id="GO:0046872">
    <property type="term" value="F:metal ion binding"/>
    <property type="evidence" value="ECO:0007669"/>
    <property type="project" value="UniProtKB-KW"/>
</dbReference>
<sequence length="180" mass="20321">MAKLEILHFPDTRLRKKASTVSVVDDAVRQLVDNMLETMYAAPGIGLAATQVNVHQRVVVIDLTEEQNEPRVFINPEILSQDGVEEMDEGCLSVPGIYETVQRAERISVRALDREGQTFEQEADGLLAVCIQHEIDHLEGKLFVDYLSQLKRNRIRKKLEKQARHGDGEDPAEQHAEPVI</sequence>
<organism evidence="8">
    <name type="scientific">hydrothermal vent metagenome</name>
    <dbReference type="NCBI Taxonomy" id="652676"/>
    <lineage>
        <taxon>unclassified sequences</taxon>
        <taxon>metagenomes</taxon>
        <taxon>ecological metagenomes</taxon>
    </lineage>
</organism>
<dbReference type="HAMAP" id="MF_00163">
    <property type="entry name" value="Pep_deformylase"/>
    <property type="match status" value="1"/>
</dbReference>
<evidence type="ECO:0000313" key="8">
    <source>
        <dbReference type="EMBL" id="VAW75680.1"/>
    </source>
</evidence>
<evidence type="ECO:0000256" key="4">
    <source>
        <dbReference type="ARBA" id="ARBA00022801"/>
    </source>
</evidence>
<dbReference type="EC" id="3.5.1.88" evidence="8"/>
<dbReference type="NCBIfam" id="NF001159">
    <property type="entry name" value="PRK00150.1-3"/>
    <property type="match status" value="1"/>
</dbReference>
<protein>
    <submittedName>
        <fullName evidence="8">Peptide deformylase</fullName>
        <ecNumber evidence="8">3.5.1.88</ecNumber>
    </submittedName>
</protein>
<dbReference type="GO" id="GO:0006412">
    <property type="term" value="P:translation"/>
    <property type="evidence" value="ECO:0007669"/>
    <property type="project" value="UniProtKB-KW"/>
</dbReference>
<dbReference type="InterPro" id="IPR023635">
    <property type="entry name" value="Peptide_deformylase"/>
</dbReference>
<feature type="region of interest" description="Disordered" evidence="7">
    <location>
        <begin position="160"/>
        <end position="180"/>
    </location>
</feature>
<comment type="cofactor">
    <cofactor evidence="1">
        <name>Fe(2+)</name>
        <dbReference type="ChEBI" id="CHEBI:29033"/>
    </cofactor>
</comment>
<dbReference type="GO" id="GO:0042586">
    <property type="term" value="F:peptide deformylase activity"/>
    <property type="evidence" value="ECO:0007669"/>
    <property type="project" value="UniProtKB-EC"/>
</dbReference>
<keyword evidence="4 8" id="KW-0378">Hydrolase</keyword>
<dbReference type="SUPFAM" id="SSF56420">
    <property type="entry name" value="Peptide deformylase"/>
    <property type="match status" value="1"/>
</dbReference>
<evidence type="ECO:0000256" key="3">
    <source>
        <dbReference type="ARBA" id="ARBA00022723"/>
    </source>
</evidence>
<evidence type="ECO:0000256" key="7">
    <source>
        <dbReference type="SAM" id="MobiDB-lite"/>
    </source>
</evidence>
<dbReference type="Pfam" id="PF01327">
    <property type="entry name" value="Pep_deformylase"/>
    <property type="match status" value="1"/>
</dbReference>
<dbReference type="PANTHER" id="PTHR10458">
    <property type="entry name" value="PEPTIDE DEFORMYLASE"/>
    <property type="match status" value="1"/>
</dbReference>
<evidence type="ECO:0000256" key="1">
    <source>
        <dbReference type="ARBA" id="ARBA00001954"/>
    </source>
</evidence>
<keyword evidence="5" id="KW-0648">Protein biosynthesis</keyword>
<dbReference type="InterPro" id="IPR036821">
    <property type="entry name" value="Peptide_deformylase_sf"/>
</dbReference>
<dbReference type="EMBL" id="UOFN01000050">
    <property type="protein sequence ID" value="VAW75680.1"/>
    <property type="molecule type" value="Genomic_DNA"/>
</dbReference>
<dbReference type="Gene3D" id="3.90.45.10">
    <property type="entry name" value="Peptide deformylase"/>
    <property type="match status" value="1"/>
</dbReference>
<proteinExistence type="inferred from homology"/>
<dbReference type="PRINTS" id="PR01576">
    <property type="entry name" value="PDEFORMYLASE"/>
</dbReference>
<dbReference type="NCBIfam" id="TIGR00079">
    <property type="entry name" value="pept_deformyl"/>
    <property type="match status" value="1"/>
</dbReference>
<dbReference type="CDD" id="cd00487">
    <property type="entry name" value="Pep_deformylase"/>
    <property type="match status" value="1"/>
</dbReference>
<name>A0A3B0YG24_9ZZZZ</name>
<comment type="similarity">
    <text evidence="2">Belongs to the polypeptide deformylase family.</text>
</comment>
<keyword evidence="3" id="KW-0479">Metal-binding</keyword>
<reference evidence="8" key="1">
    <citation type="submission" date="2018-06" db="EMBL/GenBank/DDBJ databases">
        <authorList>
            <person name="Zhirakovskaya E."/>
        </authorList>
    </citation>
    <scope>NUCLEOTIDE SEQUENCE</scope>
</reference>
<evidence type="ECO:0000256" key="2">
    <source>
        <dbReference type="ARBA" id="ARBA00010759"/>
    </source>
</evidence>
<evidence type="ECO:0000256" key="6">
    <source>
        <dbReference type="ARBA" id="ARBA00023004"/>
    </source>
</evidence>
<dbReference type="PANTHER" id="PTHR10458:SF21">
    <property type="entry name" value="PEPTIDE DEFORMYLASE"/>
    <property type="match status" value="1"/>
</dbReference>
<dbReference type="AlphaFoldDB" id="A0A3B0YG24"/>
<gene>
    <name evidence="8" type="ORF">MNBD_GAMMA15-928</name>
</gene>
<dbReference type="PIRSF" id="PIRSF004749">
    <property type="entry name" value="Pep_def"/>
    <property type="match status" value="1"/>
</dbReference>